<dbReference type="AlphaFoldDB" id="A0A0M0JGQ8"/>
<reference evidence="3" key="1">
    <citation type="journal article" date="2015" name="PLoS Genet.">
        <title>Genome Sequence and Transcriptome Analyses of Chrysochromulina tobin: Metabolic Tools for Enhanced Algal Fitness in the Prominent Order Prymnesiales (Haptophyceae).</title>
        <authorList>
            <person name="Hovde B.T."/>
            <person name="Deodato C.R."/>
            <person name="Hunsperger H.M."/>
            <person name="Ryken S.A."/>
            <person name="Yost W."/>
            <person name="Jha R.K."/>
            <person name="Patterson J."/>
            <person name="Monnat R.J. Jr."/>
            <person name="Barlow S.B."/>
            <person name="Starkenburg S.R."/>
            <person name="Cattolico R.A."/>
        </authorList>
    </citation>
    <scope>NUCLEOTIDE SEQUENCE</scope>
    <source>
        <strain evidence="3">CCMP291</strain>
    </source>
</reference>
<gene>
    <name evidence="2" type="ORF">Ctob_003978</name>
</gene>
<keyword evidence="3" id="KW-1185">Reference proteome</keyword>
<feature type="region of interest" description="Disordered" evidence="1">
    <location>
        <begin position="1"/>
        <end position="33"/>
    </location>
</feature>
<organism evidence="2 3">
    <name type="scientific">Chrysochromulina tobinii</name>
    <dbReference type="NCBI Taxonomy" id="1460289"/>
    <lineage>
        <taxon>Eukaryota</taxon>
        <taxon>Haptista</taxon>
        <taxon>Haptophyta</taxon>
        <taxon>Prymnesiophyceae</taxon>
        <taxon>Prymnesiales</taxon>
        <taxon>Chrysochromulinaceae</taxon>
        <taxon>Chrysochromulina</taxon>
    </lineage>
</organism>
<proteinExistence type="predicted"/>
<evidence type="ECO:0000256" key="1">
    <source>
        <dbReference type="SAM" id="MobiDB-lite"/>
    </source>
</evidence>
<protein>
    <submittedName>
        <fullName evidence="2">Uncharacterized protein</fullName>
    </submittedName>
</protein>
<sequence length="126" mass="13644">MGCGASHEGRLSQSFPPIRRASNHSKVVGPQVGEPHRAATGILVVEYEFSEEDWEDLTVYEAGMARARAAENARQLGALKSALKSPSYELTSHAHRSIELSMTASGTDSRPVLLKLLATKGRATKR</sequence>
<dbReference type="Proteomes" id="UP000037460">
    <property type="component" value="Unassembled WGS sequence"/>
</dbReference>
<evidence type="ECO:0000313" key="2">
    <source>
        <dbReference type="EMBL" id="KOO25769.1"/>
    </source>
</evidence>
<comment type="caution">
    <text evidence="2">The sequence shown here is derived from an EMBL/GenBank/DDBJ whole genome shotgun (WGS) entry which is preliminary data.</text>
</comment>
<dbReference type="EMBL" id="JWZX01002932">
    <property type="protein sequence ID" value="KOO25769.1"/>
    <property type="molecule type" value="Genomic_DNA"/>
</dbReference>
<accession>A0A0M0JGQ8</accession>
<evidence type="ECO:0000313" key="3">
    <source>
        <dbReference type="Proteomes" id="UP000037460"/>
    </source>
</evidence>
<name>A0A0M0JGQ8_9EUKA</name>